<feature type="active site" description="Nucleophile" evidence="9">
    <location>
        <position position="99"/>
    </location>
</feature>
<keyword evidence="8 10" id="KW-0326">Glycosidase</keyword>
<comment type="PTM">
    <text evidence="10">Contains at least one intrachain disulfide bond essential for its enzymatic activity.</text>
</comment>
<sequence length="283" mass="31924">MDSACFLAFLIFVGVLAGVIGDNSFDQNYYITWGNGNVLSLQAGTEVQLSLDKSSGSGFGSKLNYGSGFFHMKIKLPEHDSAGVVTAFYLSSHGDNHDELDFEFLGNKEGKPITLQTNVFANGEGNREQRIYLWFDPTADFHNYSILWNEHLILFFVDDIPIRVFNNNTNIGVGYVSQPMQVLVSLWDGSSWATDGGKTKIDWKSAPFQAQFQGYGIDSGCPVQSSNIQPCYSSNYWWNKVSELNFKQRSAYKNVRNNYLTYDYCLDTARFHTPPKECRSNSF</sequence>
<dbReference type="GO" id="GO:0042546">
    <property type="term" value="P:cell wall biogenesis"/>
    <property type="evidence" value="ECO:0007669"/>
    <property type="project" value="InterPro"/>
</dbReference>
<dbReference type="Pfam" id="PF00722">
    <property type="entry name" value="Glyco_hydro_16"/>
    <property type="match status" value="1"/>
</dbReference>
<dbReference type="InterPro" id="IPR044791">
    <property type="entry name" value="Beta-glucanase/XTH"/>
</dbReference>
<evidence type="ECO:0000259" key="11">
    <source>
        <dbReference type="PROSITE" id="PS51762"/>
    </source>
</evidence>
<comment type="caution">
    <text evidence="12">The sequence shown here is derived from an EMBL/GenBank/DDBJ whole genome shotgun (WGS) entry which is preliminary data.</text>
</comment>
<dbReference type="AlphaFoldDB" id="A0AAV8UE15"/>
<evidence type="ECO:0000256" key="3">
    <source>
        <dbReference type="ARBA" id="ARBA00022525"/>
    </source>
</evidence>
<dbReference type="PIRSF" id="PIRSF005604">
    <property type="entry name" value="XET"/>
    <property type="match status" value="1"/>
</dbReference>
<proteinExistence type="inferred from homology"/>
<dbReference type="InterPro" id="IPR013320">
    <property type="entry name" value="ConA-like_dom_sf"/>
</dbReference>
<dbReference type="EC" id="2.4.1.207" evidence="10"/>
<comment type="similarity">
    <text evidence="10">Belongs to the glycosyl hydrolase 16 family.</text>
</comment>
<dbReference type="FunFam" id="2.60.120.200:FF:000025">
    <property type="entry name" value="Xyloglucan endotransglucosylase/hydrolase"/>
    <property type="match status" value="1"/>
</dbReference>
<evidence type="ECO:0000256" key="10">
    <source>
        <dbReference type="RuleBase" id="RU361120"/>
    </source>
</evidence>
<keyword evidence="5 10" id="KW-0732">Signal</keyword>
<feature type="signal peptide" evidence="10">
    <location>
        <begin position="1"/>
        <end position="17"/>
    </location>
</feature>
<feature type="domain" description="GH16" evidence="11">
    <location>
        <begin position="1"/>
        <end position="212"/>
    </location>
</feature>
<feature type="active site" description="Proton donor" evidence="9">
    <location>
        <position position="103"/>
    </location>
</feature>
<dbReference type="Gene3D" id="2.60.120.200">
    <property type="match status" value="1"/>
</dbReference>
<evidence type="ECO:0000256" key="8">
    <source>
        <dbReference type="ARBA" id="ARBA00023295"/>
    </source>
</evidence>
<dbReference type="InterPro" id="IPR000757">
    <property type="entry name" value="Beta-glucanase-like"/>
</dbReference>
<dbReference type="CDD" id="cd02176">
    <property type="entry name" value="GH16_XET"/>
    <property type="match status" value="1"/>
</dbReference>
<dbReference type="SUPFAM" id="SSF49899">
    <property type="entry name" value="Concanavalin A-like lectins/glucanases"/>
    <property type="match status" value="1"/>
</dbReference>
<evidence type="ECO:0000256" key="5">
    <source>
        <dbReference type="ARBA" id="ARBA00022729"/>
    </source>
</evidence>
<keyword evidence="3 10" id="KW-0964">Secreted</keyword>
<keyword evidence="7" id="KW-1015">Disulfide bond</keyword>
<evidence type="ECO:0000313" key="13">
    <source>
        <dbReference type="Proteomes" id="UP001159364"/>
    </source>
</evidence>
<evidence type="ECO:0000256" key="7">
    <source>
        <dbReference type="ARBA" id="ARBA00023157"/>
    </source>
</evidence>
<keyword evidence="10" id="KW-0961">Cell wall biogenesis/degradation</keyword>
<dbReference type="GO" id="GO:0010411">
    <property type="term" value="P:xyloglucan metabolic process"/>
    <property type="evidence" value="ECO:0007669"/>
    <property type="project" value="InterPro"/>
</dbReference>
<dbReference type="GO" id="GO:0016762">
    <property type="term" value="F:xyloglucan:xyloglucosyl transferase activity"/>
    <property type="evidence" value="ECO:0007669"/>
    <property type="project" value="UniProtKB-EC"/>
</dbReference>
<evidence type="ECO:0000313" key="12">
    <source>
        <dbReference type="EMBL" id="KAJ8899348.1"/>
    </source>
</evidence>
<evidence type="ECO:0000256" key="2">
    <source>
        <dbReference type="ARBA" id="ARBA00022523"/>
    </source>
</evidence>
<protein>
    <recommendedName>
        <fullName evidence="10">Xyloglucan endotransglucosylase/hydrolase</fullName>
        <ecNumber evidence="10">2.4.1.207</ecNumber>
    </recommendedName>
</protein>
<dbReference type="PROSITE" id="PS51762">
    <property type="entry name" value="GH16_2"/>
    <property type="match status" value="1"/>
</dbReference>
<keyword evidence="13" id="KW-1185">Reference proteome</keyword>
<dbReference type="EMBL" id="JAIWQS010000008">
    <property type="protein sequence ID" value="KAJ8899348.1"/>
    <property type="molecule type" value="Genomic_DNA"/>
</dbReference>
<accession>A0AAV8UE15</accession>
<name>A0AAV8UE15_9ROSI</name>
<keyword evidence="6 10" id="KW-0378">Hydrolase</keyword>
<evidence type="ECO:0000256" key="4">
    <source>
        <dbReference type="ARBA" id="ARBA00022679"/>
    </source>
</evidence>
<evidence type="ECO:0000256" key="9">
    <source>
        <dbReference type="PIRSR" id="PIRSR005604-1"/>
    </source>
</evidence>
<evidence type="ECO:0000256" key="6">
    <source>
        <dbReference type="ARBA" id="ARBA00022801"/>
    </source>
</evidence>
<keyword evidence="1 10" id="KW-0134">Cell wall</keyword>
<dbReference type="PANTHER" id="PTHR31062">
    <property type="entry name" value="XYLOGLUCAN ENDOTRANSGLUCOSYLASE/HYDROLASE PROTEIN 8-RELATED"/>
    <property type="match status" value="1"/>
</dbReference>
<dbReference type="GO" id="GO:0071555">
    <property type="term" value="P:cell wall organization"/>
    <property type="evidence" value="ECO:0007669"/>
    <property type="project" value="UniProtKB-KW"/>
</dbReference>
<comment type="subcellular location">
    <subcellularLocation>
        <location evidence="10">Secreted</location>
        <location evidence="10">Cell wall</location>
    </subcellularLocation>
    <subcellularLocation>
        <location evidence="10">Secreted</location>
        <location evidence="10">Extracellular space</location>
        <location evidence="10">Apoplast</location>
    </subcellularLocation>
</comment>
<dbReference type="GO" id="GO:0048046">
    <property type="term" value="C:apoplast"/>
    <property type="evidence" value="ECO:0007669"/>
    <property type="project" value="UniProtKB-SubCell"/>
</dbReference>
<reference evidence="12 13" key="1">
    <citation type="submission" date="2021-09" db="EMBL/GenBank/DDBJ databases">
        <title>Genomic insights and catalytic innovation underlie evolution of tropane alkaloids biosynthesis.</title>
        <authorList>
            <person name="Wang Y.-J."/>
            <person name="Tian T."/>
            <person name="Huang J.-P."/>
            <person name="Huang S.-X."/>
        </authorList>
    </citation>
    <scope>NUCLEOTIDE SEQUENCE [LARGE SCALE GENOMIC DNA]</scope>
    <source>
        <strain evidence="12">KIB-2018</strain>
        <tissue evidence="12">Leaf</tissue>
    </source>
</reference>
<comment type="function">
    <text evidence="10">Catalyzes xyloglucan endohydrolysis (XEH) and/or endotransglycosylation (XET). Cleaves and religates xyloglucan polymers, an essential constituent of the primary cell wall, and thereby participates in cell wall construction of growing tissues.</text>
</comment>
<dbReference type="GO" id="GO:0004553">
    <property type="term" value="F:hydrolase activity, hydrolyzing O-glycosyl compounds"/>
    <property type="evidence" value="ECO:0007669"/>
    <property type="project" value="InterPro"/>
</dbReference>
<dbReference type="Proteomes" id="UP001159364">
    <property type="component" value="Linkage Group LG08"/>
</dbReference>
<evidence type="ECO:0000256" key="1">
    <source>
        <dbReference type="ARBA" id="ARBA00022512"/>
    </source>
</evidence>
<keyword evidence="4 10" id="KW-0808">Transferase</keyword>
<feature type="chain" id="PRO_5043094679" description="Xyloglucan endotransglucosylase/hydrolase" evidence="10">
    <location>
        <begin position="18"/>
        <end position="283"/>
    </location>
</feature>
<gene>
    <name evidence="12" type="ORF">K2173_018322</name>
</gene>
<dbReference type="InterPro" id="IPR010713">
    <property type="entry name" value="XET_C"/>
</dbReference>
<organism evidence="12 13">
    <name type="scientific">Erythroxylum novogranatense</name>
    <dbReference type="NCBI Taxonomy" id="1862640"/>
    <lineage>
        <taxon>Eukaryota</taxon>
        <taxon>Viridiplantae</taxon>
        <taxon>Streptophyta</taxon>
        <taxon>Embryophyta</taxon>
        <taxon>Tracheophyta</taxon>
        <taxon>Spermatophyta</taxon>
        <taxon>Magnoliopsida</taxon>
        <taxon>eudicotyledons</taxon>
        <taxon>Gunneridae</taxon>
        <taxon>Pentapetalae</taxon>
        <taxon>rosids</taxon>
        <taxon>fabids</taxon>
        <taxon>Malpighiales</taxon>
        <taxon>Erythroxylaceae</taxon>
        <taxon>Erythroxylum</taxon>
    </lineage>
</organism>
<dbReference type="InterPro" id="IPR016455">
    <property type="entry name" value="XTH"/>
</dbReference>
<keyword evidence="2 10" id="KW-0052">Apoplast</keyword>
<dbReference type="Pfam" id="PF06955">
    <property type="entry name" value="XET_C"/>
    <property type="match status" value="1"/>
</dbReference>